<dbReference type="EMBL" id="HBHZ01011750">
    <property type="protein sequence ID" value="CAE0195989.1"/>
    <property type="molecule type" value="Transcribed_RNA"/>
</dbReference>
<evidence type="ECO:0000313" key="4">
    <source>
        <dbReference type="EMBL" id="WZN65296.1"/>
    </source>
</evidence>
<reference evidence="4 5" key="2">
    <citation type="submission" date="2024-03" db="EMBL/GenBank/DDBJ databases">
        <title>Complete genome sequence of the green alga Chloropicon roscoffensis RCC1871.</title>
        <authorList>
            <person name="Lemieux C."/>
            <person name="Pombert J.-F."/>
            <person name="Otis C."/>
            <person name="Turmel M."/>
        </authorList>
    </citation>
    <scope>NUCLEOTIDE SEQUENCE [LARGE SCALE GENOMIC DNA]</scope>
    <source>
        <strain evidence="4 5">RCC1871</strain>
    </source>
</reference>
<feature type="compositionally biased region" description="Polar residues" evidence="1">
    <location>
        <begin position="137"/>
        <end position="151"/>
    </location>
</feature>
<dbReference type="PANTHER" id="PTHR21580:SF28">
    <property type="entry name" value="BOREALIN N-TERMINAL DOMAIN-CONTAINING PROTEIN-RELATED"/>
    <property type="match status" value="1"/>
</dbReference>
<name>A0A7S3CJ19_9CHLO</name>
<dbReference type="InterPro" id="IPR051291">
    <property type="entry name" value="CIMAP"/>
</dbReference>
<protein>
    <recommendedName>
        <fullName evidence="6">Outer dense fiber protein 3</fullName>
    </recommendedName>
</protein>
<gene>
    <name evidence="2" type="ORF">CROS1456_LOCUS9086</name>
    <name evidence="3" type="ORF">CROS1456_LOCUS9087</name>
    <name evidence="4" type="ORF">HKI87_11g68530</name>
</gene>
<accession>A0A7S3CJ19</accession>
<evidence type="ECO:0008006" key="6">
    <source>
        <dbReference type="Google" id="ProtNLM"/>
    </source>
</evidence>
<evidence type="ECO:0000313" key="2">
    <source>
        <dbReference type="EMBL" id="CAE0195989.1"/>
    </source>
</evidence>
<proteinExistence type="predicted"/>
<keyword evidence="5" id="KW-1185">Reference proteome</keyword>
<dbReference type="PANTHER" id="PTHR21580">
    <property type="entry name" value="SHIPPO-1-RELATED"/>
    <property type="match status" value="1"/>
</dbReference>
<feature type="compositionally biased region" description="Polar residues" evidence="1">
    <location>
        <begin position="73"/>
        <end position="85"/>
    </location>
</feature>
<sequence length="227" mass="24436">MGPKYSIRSRLNEKTRPSNSPGPAAYSVRGPAATGPKFSMGSSKRFQRTATENESTPGPGEYVVGKNRGPAFTIQSRVSATSRVNQDPGPCTYSPNFSTKKTTPSYSLGGKQSNPELKGNKVPGPGHYALHKKSVDKQGSTKSSAFTMGSRTKTKTTSTTLSPGPAAYKPGNYKRKGVPAFTMRPRHDSKNTGRPDFDTSPGPCEYNPNTTNLTKSPYYSFGVKLKK</sequence>
<feature type="compositionally biased region" description="Polar residues" evidence="1">
    <location>
        <begin position="93"/>
        <end position="115"/>
    </location>
</feature>
<evidence type="ECO:0000313" key="3">
    <source>
        <dbReference type="EMBL" id="CAE0195990.1"/>
    </source>
</evidence>
<dbReference type="EMBL" id="HBHZ01011751">
    <property type="protein sequence ID" value="CAE0195990.1"/>
    <property type="molecule type" value="Transcribed_RNA"/>
</dbReference>
<organism evidence="3">
    <name type="scientific">Chloropicon roscoffensis</name>
    <dbReference type="NCBI Taxonomy" id="1461544"/>
    <lineage>
        <taxon>Eukaryota</taxon>
        <taxon>Viridiplantae</taxon>
        <taxon>Chlorophyta</taxon>
        <taxon>Chloropicophyceae</taxon>
        <taxon>Chloropicales</taxon>
        <taxon>Chloropicaceae</taxon>
        <taxon>Chloropicon</taxon>
    </lineage>
</organism>
<reference evidence="3" key="1">
    <citation type="submission" date="2021-01" db="EMBL/GenBank/DDBJ databases">
        <authorList>
            <person name="Corre E."/>
            <person name="Pelletier E."/>
            <person name="Niang G."/>
            <person name="Scheremetjew M."/>
            <person name="Finn R."/>
            <person name="Kale V."/>
            <person name="Holt S."/>
            <person name="Cochrane G."/>
            <person name="Meng A."/>
            <person name="Brown T."/>
            <person name="Cohen L."/>
        </authorList>
    </citation>
    <scope>NUCLEOTIDE SEQUENCE</scope>
    <source>
        <strain evidence="3">RCC1871</strain>
    </source>
</reference>
<dbReference type="Proteomes" id="UP001472866">
    <property type="component" value="Chromosome 11"/>
</dbReference>
<dbReference type="InterPro" id="IPR010736">
    <property type="entry name" value="SHIPPO-rpt"/>
</dbReference>
<evidence type="ECO:0000313" key="5">
    <source>
        <dbReference type="Proteomes" id="UP001472866"/>
    </source>
</evidence>
<feature type="compositionally biased region" description="Basic and acidic residues" evidence="1">
    <location>
        <begin position="185"/>
        <end position="197"/>
    </location>
</feature>
<evidence type="ECO:0000256" key="1">
    <source>
        <dbReference type="SAM" id="MobiDB-lite"/>
    </source>
</evidence>
<feature type="compositionally biased region" description="Polar residues" evidence="1">
    <location>
        <begin position="40"/>
        <end position="56"/>
    </location>
</feature>
<dbReference type="Pfam" id="PF07004">
    <property type="entry name" value="SHIPPO-rpt"/>
    <property type="match status" value="6"/>
</dbReference>
<feature type="region of interest" description="Disordered" evidence="1">
    <location>
        <begin position="1"/>
        <end position="211"/>
    </location>
</feature>
<dbReference type="AlphaFoldDB" id="A0A7S3CJ19"/>
<dbReference type="EMBL" id="CP151511">
    <property type="protein sequence ID" value="WZN65296.1"/>
    <property type="molecule type" value="Genomic_DNA"/>
</dbReference>